<protein>
    <submittedName>
        <fullName evidence="2">ATP-dependent protease</fullName>
    </submittedName>
</protein>
<dbReference type="AlphaFoldDB" id="A0A5B0WSG1"/>
<dbReference type="InterPro" id="IPR015947">
    <property type="entry name" value="PUA-like_sf"/>
</dbReference>
<dbReference type="SMART" id="SM00464">
    <property type="entry name" value="LON"/>
    <property type="match status" value="1"/>
</dbReference>
<keyword evidence="2" id="KW-0378">Hydrolase</keyword>
<dbReference type="GO" id="GO:0006508">
    <property type="term" value="P:proteolysis"/>
    <property type="evidence" value="ECO:0007669"/>
    <property type="project" value="UniProtKB-KW"/>
</dbReference>
<evidence type="ECO:0000259" key="1">
    <source>
        <dbReference type="PROSITE" id="PS51787"/>
    </source>
</evidence>
<gene>
    <name evidence="2" type="ORF">F0M18_13140</name>
</gene>
<feature type="domain" description="Lon N-terminal" evidence="1">
    <location>
        <begin position="1"/>
        <end position="195"/>
    </location>
</feature>
<sequence length="199" mass="22393">MTTIPLFPLSAVLFPGGRMPLQIFEQRYLDLVRTSMKSGEPFGVVWIRRGSEVAQKGRAAADLGDWGTLARIVDWDQLPNGLLGVTIEGDGRFDLFETAVQADGLVLGEVTYRAPPARADMRPEWQSMIDVLRSLEAHPHVQRMSLQLDYDDPWQVAWALVQLLPLEEYIKYELLGLDEIAALMEELDRILNQISGEDA</sequence>
<organism evidence="2 3">
    <name type="scientific">Pseudohalioglobus sediminis</name>
    <dbReference type="NCBI Taxonomy" id="2606449"/>
    <lineage>
        <taxon>Bacteria</taxon>
        <taxon>Pseudomonadati</taxon>
        <taxon>Pseudomonadota</taxon>
        <taxon>Gammaproteobacteria</taxon>
        <taxon>Cellvibrionales</taxon>
        <taxon>Halieaceae</taxon>
        <taxon>Pseudohalioglobus</taxon>
    </lineage>
</organism>
<dbReference type="SUPFAM" id="SSF88697">
    <property type="entry name" value="PUA domain-like"/>
    <property type="match status" value="1"/>
</dbReference>
<dbReference type="PANTHER" id="PTHR46732:SF8">
    <property type="entry name" value="ATP-DEPENDENT PROTEASE LA (LON) DOMAIN PROTEIN"/>
    <property type="match status" value="1"/>
</dbReference>
<dbReference type="PANTHER" id="PTHR46732">
    <property type="entry name" value="ATP-DEPENDENT PROTEASE LA (LON) DOMAIN PROTEIN"/>
    <property type="match status" value="1"/>
</dbReference>
<dbReference type="GO" id="GO:0008233">
    <property type="term" value="F:peptidase activity"/>
    <property type="evidence" value="ECO:0007669"/>
    <property type="project" value="UniProtKB-KW"/>
</dbReference>
<dbReference type="InterPro" id="IPR003111">
    <property type="entry name" value="Lon_prtase_N"/>
</dbReference>
<comment type="caution">
    <text evidence="2">The sequence shown here is derived from an EMBL/GenBank/DDBJ whole genome shotgun (WGS) entry which is preliminary data.</text>
</comment>
<name>A0A5B0WSG1_9GAMM</name>
<accession>A0A5B0WSG1</accession>
<keyword evidence="2" id="KW-0645">Protease</keyword>
<evidence type="ECO:0000313" key="2">
    <source>
        <dbReference type="EMBL" id="KAA1190010.1"/>
    </source>
</evidence>
<dbReference type="PROSITE" id="PS51787">
    <property type="entry name" value="LON_N"/>
    <property type="match status" value="1"/>
</dbReference>
<dbReference type="Proteomes" id="UP000323708">
    <property type="component" value="Unassembled WGS sequence"/>
</dbReference>
<dbReference type="Gene3D" id="2.30.130.40">
    <property type="entry name" value="LON domain-like"/>
    <property type="match status" value="1"/>
</dbReference>
<evidence type="ECO:0000313" key="3">
    <source>
        <dbReference type="Proteomes" id="UP000323708"/>
    </source>
</evidence>
<dbReference type="RefSeq" id="WP_149611910.1">
    <property type="nucleotide sequence ID" value="NZ_VTUX01000006.1"/>
</dbReference>
<proteinExistence type="predicted"/>
<dbReference type="InterPro" id="IPR046336">
    <property type="entry name" value="Lon_prtase_N_sf"/>
</dbReference>
<reference evidence="2 3" key="1">
    <citation type="submission" date="2019-09" db="EMBL/GenBank/DDBJ databases">
        <authorList>
            <person name="Chen X.-Y."/>
        </authorList>
    </citation>
    <scope>NUCLEOTIDE SEQUENCE [LARGE SCALE GENOMIC DNA]</scope>
    <source>
        <strain evidence="2 3">NY5</strain>
    </source>
</reference>
<dbReference type="EMBL" id="VTUX01000006">
    <property type="protein sequence ID" value="KAA1190010.1"/>
    <property type="molecule type" value="Genomic_DNA"/>
</dbReference>
<dbReference type="Pfam" id="PF02190">
    <property type="entry name" value="LON_substr_bdg"/>
    <property type="match status" value="1"/>
</dbReference>
<keyword evidence="3" id="KW-1185">Reference proteome</keyword>